<evidence type="ECO:0000256" key="3">
    <source>
        <dbReference type="ARBA" id="ARBA00022490"/>
    </source>
</evidence>
<dbReference type="PANTHER" id="PTHR10168">
    <property type="entry name" value="GLUTAREDOXIN"/>
    <property type="match status" value="1"/>
</dbReference>
<dbReference type="Proteomes" id="UP000250321">
    <property type="component" value="Unassembled WGS sequence"/>
</dbReference>
<evidence type="ECO:0000259" key="5">
    <source>
        <dbReference type="Pfam" id="PF00462"/>
    </source>
</evidence>
<evidence type="ECO:0000256" key="4">
    <source>
        <dbReference type="ARBA" id="ARBA00023284"/>
    </source>
</evidence>
<dbReference type="GO" id="GO:0005737">
    <property type="term" value="C:cytoplasm"/>
    <property type="evidence" value="ECO:0007669"/>
    <property type="project" value="UniProtKB-SubCell"/>
</dbReference>
<organism evidence="6 7">
    <name type="scientific">Prunus yedoensis var. nudiflora</name>
    <dbReference type="NCBI Taxonomy" id="2094558"/>
    <lineage>
        <taxon>Eukaryota</taxon>
        <taxon>Viridiplantae</taxon>
        <taxon>Streptophyta</taxon>
        <taxon>Embryophyta</taxon>
        <taxon>Tracheophyta</taxon>
        <taxon>Spermatophyta</taxon>
        <taxon>Magnoliopsida</taxon>
        <taxon>eudicotyledons</taxon>
        <taxon>Gunneridae</taxon>
        <taxon>Pentapetalae</taxon>
        <taxon>rosids</taxon>
        <taxon>fabids</taxon>
        <taxon>Rosales</taxon>
        <taxon>Rosaceae</taxon>
        <taxon>Amygdaloideae</taxon>
        <taxon>Amygdaleae</taxon>
        <taxon>Prunus</taxon>
    </lineage>
</organism>
<sequence length="152" mass="16393">MHQAIPYKSWAPLRTTTTVPLIGRPNLTAVAAEDKIIQGTRNDHVMIKNMVSETAVIVFTRRGCCMGHVVQRLLLGHGVNPTVYEVDEGKEDEDAVAKELEMICGGSKSKVVVMFPAVFIGGELFGGLESVIAAHISGELVPVLKQAGALWL</sequence>
<evidence type="ECO:0000256" key="2">
    <source>
        <dbReference type="ARBA" id="ARBA00007568"/>
    </source>
</evidence>
<dbReference type="InterPro" id="IPR011905">
    <property type="entry name" value="GlrX-like_pln_2"/>
</dbReference>
<comment type="subcellular location">
    <subcellularLocation>
        <location evidence="1">Cytoplasm</location>
    </subcellularLocation>
</comment>
<comment type="similarity">
    <text evidence="2">Belongs to the glutaredoxin family. CC-type subfamily.</text>
</comment>
<reference evidence="6 7" key="1">
    <citation type="submission" date="2018-02" db="EMBL/GenBank/DDBJ databases">
        <title>Draft genome of wild Prunus yedoensis var. nudiflora.</title>
        <authorList>
            <person name="Baek S."/>
            <person name="Kim J.-H."/>
            <person name="Choi K."/>
            <person name="Kim G.-B."/>
            <person name="Cho A."/>
            <person name="Jang H."/>
            <person name="Shin C.-H."/>
            <person name="Yu H.-J."/>
            <person name="Mun J.-H."/>
        </authorList>
    </citation>
    <scope>NUCLEOTIDE SEQUENCE [LARGE SCALE GENOMIC DNA]</scope>
    <source>
        <strain evidence="7">cv. Jeju island</strain>
        <tissue evidence="6">Leaf</tissue>
    </source>
</reference>
<evidence type="ECO:0000313" key="7">
    <source>
        <dbReference type="Proteomes" id="UP000250321"/>
    </source>
</evidence>
<name>A0A314YDA7_PRUYE</name>
<dbReference type="SUPFAM" id="SSF52833">
    <property type="entry name" value="Thioredoxin-like"/>
    <property type="match status" value="1"/>
</dbReference>
<dbReference type="PROSITE" id="PS51354">
    <property type="entry name" value="GLUTAREDOXIN_2"/>
    <property type="match status" value="1"/>
</dbReference>
<dbReference type="InterPro" id="IPR002109">
    <property type="entry name" value="Glutaredoxin"/>
</dbReference>
<keyword evidence="3" id="KW-0963">Cytoplasm</keyword>
<keyword evidence="7" id="KW-1185">Reference proteome</keyword>
<dbReference type="Pfam" id="PF00462">
    <property type="entry name" value="Glutaredoxin"/>
    <property type="match status" value="1"/>
</dbReference>
<keyword evidence="4" id="KW-0676">Redox-active center</keyword>
<dbReference type="Gene3D" id="3.40.30.10">
    <property type="entry name" value="Glutaredoxin"/>
    <property type="match status" value="1"/>
</dbReference>
<evidence type="ECO:0000256" key="1">
    <source>
        <dbReference type="ARBA" id="ARBA00004496"/>
    </source>
</evidence>
<feature type="domain" description="Glutaredoxin" evidence="5">
    <location>
        <begin position="56"/>
        <end position="124"/>
    </location>
</feature>
<comment type="caution">
    <text evidence="6">The sequence shown here is derived from an EMBL/GenBank/DDBJ whole genome shotgun (WGS) entry which is preliminary data.</text>
</comment>
<dbReference type="AlphaFoldDB" id="A0A314YDA7"/>
<dbReference type="EMBL" id="PJQY01001089">
    <property type="protein sequence ID" value="PQQ05412.1"/>
    <property type="molecule type" value="Genomic_DNA"/>
</dbReference>
<protein>
    <submittedName>
        <fullName evidence="6">Glutaredoxin-C9</fullName>
    </submittedName>
</protein>
<proteinExistence type="inferred from homology"/>
<evidence type="ECO:0000313" key="6">
    <source>
        <dbReference type="EMBL" id="PQQ05412.1"/>
    </source>
</evidence>
<dbReference type="STRING" id="2094558.A0A314YDA7"/>
<gene>
    <name evidence="6" type="ORF">Pyn_26123</name>
</gene>
<dbReference type="OrthoDB" id="418495at2759"/>
<dbReference type="NCBIfam" id="TIGR02189">
    <property type="entry name" value="GlrX-like_plant"/>
    <property type="match status" value="1"/>
</dbReference>
<accession>A0A314YDA7</accession>
<dbReference type="InterPro" id="IPR036249">
    <property type="entry name" value="Thioredoxin-like_sf"/>
</dbReference>